<evidence type="ECO:0000313" key="2">
    <source>
        <dbReference type="EMBL" id="AJD46615.1"/>
    </source>
</evidence>
<dbReference type="OrthoDB" id="9783391at2"/>
<proteinExistence type="inferred from homology"/>
<dbReference type="InterPro" id="IPR011978">
    <property type="entry name" value="YgfB-like"/>
</dbReference>
<evidence type="ECO:0000313" key="3">
    <source>
        <dbReference type="Proteomes" id="UP000006764"/>
    </source>
</evidence>
<dbReference type="EMBL" id="CP004387">
    <property type="protein sequence ID" value="AJD46615.1"/>
    <property type="molecule type" value="Genomic_DNA"/>
</dbReference>
<dbReference type="Gene3D" id="1.20.120.740">
    <property type="entry name" value="YgfB uncharacterised protein family UPF0149, PF03695"/>
    <property type="match status" value="1"/>
</dbReference>
<organism evidence="2 3">
    <name type="scientific">Isoalcanivorax pacificus W11-5</name>
    <dbReference type="NCBI Taxonomy" id="391936"/>
    <lineage>
        <taxon>Bacteria</taxon>
        <taxon>Pseudomonadati</taxon>
        <taxon>Pseudomonadota</taxon>
        <taxon>Gammaproteobacteria</taxon>
        <taxon>Oceanospirillales</taxon>
        <taxon>Alcanivoracaceae</taxon>
        <taxon>Isoalcanivorax</taxon>
    </lineage>
</organism>
<dbReference type="AlphaFoldDB" id="A0A0B4XIT5"/>
<dbReference type="PANTHER" id="PTHR37528">
    <property type="entry name" value="UPF0149 PROTEIN YGFB"/>
    <property type="match status" value="1"/>
</dbReference>
<dbReference type="PANTHER" id="PTHR37528:SF1">
    <property type="entry name" value="UPF0149 PROTEIN YGFB"/>
    <property type="match status" value="1"/>
</dbReference>
<dbReference type="STRING" id="391936.S7S_00955"/>
<dbReference type="RefSeq" id="WP_008736073.1">
    <property type="nucleotide sequence ID" value="NZ_CP004387.1"/>
</dbReference>
<dbReference type="GO" id="GO:0005829">
    <property type="term" value="C:cytosol"/>
    <property type="evidence" value="ECO:0007669"/>
    <property type="project" value="TreeGrafter"/>
</dbReference>
<name>A0A0B4XIT5_9GAMM</name>
<protein>
    <recommendedName>
        <fullName evidence="4">YecA family protein</fullName>
    </recommendedName>
</protein>
<accession>A0A0B4XIT5</accession>
<evidence type="ECO:0008006" key="4">
    <source>
        <dbReference type="Google" id="ProtNLM"/>
    </source>
</evidence>
<dbReference type="Proteomes" id="UP000006764">
    <property type="component" value="Chromosome"/>
</dbReference>
<evidence type="ECO:0000256" key="1">
    <source>
        <dbReference type="ARBA" id="ARBA00038308"/>
    </source>
</evidence>
<comment type="similarity">
    <text evidence="1">Belongs to the UPF0149 family.</text>
</comment>
<keyword evidence="3" id="KW-1185">Reference proteome</keyword>
<dbReference type="InterPro" id="IPR036255">
    <property type="entry name" value="YgfB-like_sf"/>
</dbReference>
<dbReference type="SUPFAM" id="SSF101327">
    <property type="entry name" value="YgfB-like"/>
    <property type="match status" value="1"/>
</dbReference>
<dbReference type="Pfam" id="PF03695">
    <property type="entry name" value="UPF0149"/>
    <property type="match status" value="1"/>
</dbReference>
<sequence>MPATTAEYFEPLADALATAGVRHSPSELHGVICGLLSTGLGSQDAELLGVLAAHTEMTGQWPAAASEALLAVRDLAREAYTGEDMELALLLPEDDEELGNRVAALAQWCEGFLVGFGTGSAGTRDVDLAPGLQEALSDIAAISQVGLPEDSSDEEEAMFEQVAEHCRMAAMMVFTELALTHRAASAPQGKPPVQH</sequence>
<gene>
    <name evidence="2" type="ORF">S7S_00955</name>
</gene>
<dbReference type="HOGENOM" id="CLU_085336_0_0_6"/>
<dbReference type="KEGG" id="apac:S7S_00955"/>
<reference evidence="2 3" key="1">
    <citation type="journal article" date="2012" name="J. Bacteriol.">
        <title>Genome sequence of an alkane-degrading bacterium, Alcanivorax pacificus type strain W11-5, isolated from deep sea sediment.</title>
        <authorList>
            <person name="Lai Q."/>
            <person name="Shao Z."/>
        </authorList>
    </citation>
    <scope>NUCLEOTIDE SEQUENCE [LARGE SCALE GENOMIC DNA]</scope>
    <source>
        <strain evidence="2 3">W11-5</strain>
    </source>
</reference>